<evidence type="ECO:0000313" key="5">
    <source>
        <dbReference type="EMBL" id="CAL4903296.1"/>
    </source>
</evidence>
<accession>A0ABC8W661</accession>
<dbReference type="PROSITE" id="PS50985">
    <property type="entry name" value="GRAS"/>
    <property type="match status" value="1"/>
</dbReference>
<dbReference type="EMBL" id="OZ075121">
    <property type="protein sequence ID" value="CAL4903296.1"/>
    <property type="molecule type" value="Genomic_DNA"/>
</dbReference>
<reference evidence="5 6" key="2">
    <citation type="submission" date="2024-10" db="EMBL/GenBank/DDBJ databases">
        <authorList>
            <person name="Ryan C."/>
        </authorList>
    </citation>
    <scope>NUCLEOTIDE SEQUENCE [LARGE SCALE GENOMIC DNA]</scope>
</reference>
<dbReference type="InterPro" id="IPR005202">
    <property type="entry name" value="TF_GRAS"/>
</dbReference>
<feature type="region of interest" description="Disordered" evidence="4">
    <location>
        <begin position="217"/>
        <end position="241"/>
    </location>
</feature>
<evidence type="ECO:0000256" key="1">
    <source>
        <dbReference type="ARBA" id="ARBA00023015"/>
    </source>
</evidence>
<evidence type="ECO:0000313" key="6">
    <source>
        <dbReference type="Proteomes" id="UP001497457"/>
    </source>
</evidence>
<dbReference type="AlphaFoldDB" id="A0ABC8W661"/>
<feature type="region of interest" description="Leucine repeat II (LRII)" evidence="3">
    <location>
        <begin position="409"/>
        <end position="441"/>
    </location>
</feature>
<protein>
    <recommendedName>
        <fullName evidence="7">Scarecrow-like protein 9</fullName>
    </recommendedName>
</protein>
<comment type="similarity">
    <text evidence="3">Belongs to the GRAS family.</text>
</comment>
<gene>
    <name evidence="5" type="ORF">URODEC1_LOCUS10455</name>
</gene>
<feature type="region of interest" description="VHIID" evidence="3">
    <location>
        <begin position="328"/>
        <end position="393"/>
    </location>
</feature>
<feature type="region of interest" description="SAW" evidence="3">
    <location>
        <begin position="547"/>
        <end position="622"/>
    </location>
</feature>
<evidence type="ECO:0000256" key="4">
    <source>
        <dbReference type="SAM" id="MobiDB-lite"/>
    </source>
</evidence>
<evidence type="ECO:0000256" key="3">
    <source>
        <dbReference type="PROSITE-ProRule" id="PRU01191"/>
    </source>
</evidence>
<evidence type="ECO:0000256" key="2">
    <source>
        <dbReference type="ARBA" id="ARBA00023163"/>
    </source>
</evidence>
<keyword evidence="1" id="KW-0805">Transcription regulation</keyword>
<feature type="region of interest" description="Leucine repeat I (LRI)" evidence="3">
    <location>
        <begin position="249"/>
        <end position="309"/>
    </location>
</feature>
<feature type="compositionally biased region" description="Polar residues" evidence="4">
    <location>
        <begin position="223"/>
        <end position="232"/>
    </location>
</feature>
<reference evidence="6" key="1">
    <citation type="submission" date="2024-06" db="EMBL/GenBank/DDBJ databases">
        <authorList>
            <person name="Ryan C."/>
        </authorList>
    </citation>
    <scope>NUCLEOTIDE SEQUENCE [LARGE SCALE GENOMIC DNA]</scope>
</reference>
<keyword evidence="2" id="KW-0804">Transcription</keyword>
<proteinExistence type="inferred from homology"/>
<feature type="short sequence motif" description="VHIID" evidence="3">
    <location>
        <begin position="359"/>
        <end position="363"/>
    </location>
</feature>
<dbReference type="Pfam" id="PF03514">
    <property type="entry name" value="GRAS"/>
    <property type="match status" value="1"/>
</dbReference>
<sequence>MESPEYCEINSNMTLDYINRLLMEEDTDEKASIYQRHDALQATEKPFYDILGQAYPSSPKETMISTDSQIDCLQDSRSSYTKGACSGRFVNDILRPQGMHLVANDWTSEREHLSLQFQRGLEEANKLVPSIEKLMVDLDSNGLSDSNQMIGAAVGQKSKHVCKIRSHPHVDLELLEARNSKHLAISASETTRDEMFDSVLLCDWQLHCDAAHLREMKAKEESNSQQNVQSKRYGQGKVNSRGKKKEEGIDLRALLIQCAQAIAVNNFLFAGELMKKIRHHASPYGDGSQRLALYLVNALEARLAGTGSKMYQKLMEKRTRATDMLKAYRLFIAVCPFARVAYYFSNQTIVDVLNGRPKVHIIDFGITLGFQWPSLIQRFAKREGGPPKLRITGIDVPQTGFRPHAMIESTGKLLAEYAEMFNVPFQYQGITSQWEDICIDSLNIDNDEVLIINCMYRTKYLGDETEDIDCPRDRVLRIMKRINPEVLILGVVNGLYSSPFFLPRFREVLFHYSSLFDMLNTTVLQSHEERVRIERDLLGAGALNAVACEGAERIERPETYKQWQVRSLKAGFKQLPINQAILKRSIDEKNKHYHNDFVIDEDSGWMIQGWKGRVMHAVSSWKPKESYTNQKAPSKYFCTSQLHL</sequence>
<name>A0ABC8W661_9POAL</name>
<dbReference type="Proteomes" id="UP001497457">
    <property type="component" value="Chromosome 11b"/>
</dbReference>
<comment type="caution">
    <text evidence="3">Lacks conserved residue(s) required for the propagation of feature annotation.</text>
</comment>
<dbReference type="PANTHER" id="PTHR31636">
    <property type="entry name" value="OSJNBA0084A10.13 PROTEIN-RELATED"/>
    <property type="match status" value="1"/>
</dbReference>
<organism evidence="5 6">
    <name type="scientific">Urochloa decumbens</name>
    <dbReference type="NCBI Taxonomy" id="240449"/>
    <lineage>
        <taxon>Eukaryota</taxon>
        <taxon>Viridiplantae</taxon>
        <taxon>Streptophyta</taxon>
        <taxon>Embryophyta</taxon>
        <taxon>Tracheophyta</taxon>
        <taxon>Spermatophyta</taxon>
        <taxon>Magnoliopsida</taxon>
        <taxon>Liliopsida</taxon>
        <taxon>Poales</taxon>
        <taxon>Poaceae</taxon>
        <taxon>PACMAD clade</taxon>
        <taxon>Panicoideae</taxon>
        <taxon>Panicodae</taxon>
        <taxon>Paniceae</taxon>
        <taxon>Melinidinae</taxon>
        <taxon>Urochloa</taxon>
    </lineage>
</organism>
<evidence type="ECO:0008006" key="7">
    <source>
        <dbReference type="Google" id="ProtNLM"/>
    </source>
</evidence>
<keyword evidence="6" id="KW-1185">Reference proteome</keyword>